<name>A0A149PE26_9BURK</name>
<organism evidence="1 2">
    <name type="scientific">Paraburkholderia monticola</name>
    <dbReference type="NCBI Taxonomy" id="1399968"/>
    <lineage>
        <taxon>Bacteria</taxon>
        <taxon>Pseudomonadati</taxon>
        <taxon>Pseudomonadota</taxon>
        <taxon>Betaproteobacteria</taxon>
        <taxon>Burkholderiales</taxon>
        <taxon>Burkholderiaceae</taxon>
        <taxon>Paraburkholderia</taxon>
    </lineage>
</organism>
<accession>A0A149PE26</accession>
<dbReference type="OrthoDB" id="8855365at2"/>
<comment type="caution">
    <text evidence="1">The sequence shown here is derived from an EMBL/GenBank/DDBJ whole genome shotgun (WGS) entry which is preliminary data.</text>
</comment>
<dbReference type="RefSeq" id="WP_062135484.1">
    <property type="nucleotide sequence ID" value="NZ_LRBG01000038.1"/>
</dbReference>
<dbReference type="Proteomes" id="UP000075613">
    <property type="component" value="Unassembled WGS sequence"/>
</dbReference>
<dbReference type="AlphaFoldDB" id="A0A149PE26"/>
<reference evidence="1 2" key="1">
    <citation type="journal article" date="2015" name="Int. J. Syst. Evol. Microbiol.">
        <title>Burkholderia monticola sp. nov., isolated from mountain soil.</title>
        <authorList>
            <person name="Baek I."/>
            <person name="Seo B."/>
            <person name="Lee I."/>
            <person name="Yi H."/>
            <person name="Chun J."/>
        </authorList>
    </citation>
    <scope>NUCLEOTIDE SEQUENCE [LARGE SCALE GENOMIC DNA]</scope>
    <source>
        <strain evidence="1 2">JC2948</strain>
    </source>
</reference>
<dbReference type="EMBL" id="LRBG01000038">
    <property type="protein sequence ID" value="KXU83290.1"/>
    <property type="molecule type" value="Genomic_DNA"/>
</dbReference>
<gene>
    <name evidence="1" type="ORF">CI15_29790</name>
</gene>
<sequence length="270" mass="30117">MEITARNATSRGQEASILPDLWRRRMHLTGEEMATMYSLVIGALRPYHPLELQSLREDKEELVAQFIFTKVLRLEPGHNYSNACPESAPSSNYAVCAYFRRYLIDCLRSASHQHDVSIEVEGIGQEVDQHAQALDDPVQSVLMQYGLDEPCVRRLAREFINSLDHHERVVLAGSLGWGSGLKGGLSGIAERHRVPSYHYRAVKLGVTLKKSARPADFAATKIGRWLTEVVGITIAPENRTVILLILSLLGAESNEQSCFEWVAEDCACGE</sequence>
<proteinExistence type="predicted"/>
<evidence type="ECO:0000313" key="1">
    <source>
        <dbReference type="EMBL" id="KXU83290.1"/>
    </source>
</evidence>
<keyword evidence="2" id="KW-1185">Reference proteome</keyword>
<evidence type="ECO:0000313" key="2">
    <source>
        <dbReference type="Proteomes" id="UP000075613"/>
    </source>
</evidence>
<protein>
    <submittedName>
        <fullName evidence="1">Uncharacterized protein</fullName>
    </submittedName>
</protein>